<name>D7E3S5_NOSA0</name>
<sequence length="94" mass="10466">MFRGTIEGGICVGRIEDFVPETEKRYFVLSGKPFAALADEEIPEIVSECAKRIGSHFFSVDVIAHRDGSKWVVEIGDGQVSDIFGWTAERFAQL</sequence>
<dbReference type="InterPro" id="IPR025643">
    <property type="entry name" value="R2K_3"/>
</dbReference>
<evidence type="ECO:0000313" key="3">
    <source>
        <dbReference type="Proteomes" id="UP000001511"/>
    </source>
</evidence>
<keyword evidence="3" id="KW-1185">Reference proteome</keyword>
<dbReference type="AlphaFoldDB" id="D7E3S5"/>
<proteinExistence type="predicted"/>
<dbReference type="KEGG" id="naz:Aazo_1330"/>
<evidence type="ECO:0000313" key="2">
    <source>
        <dbReference type="EMBL" id="ADI63593.1"/>
    </source>
</evidence>
<gene>
    <name evidence="2" type="ordered locus">Aazo_1330</name>
</gene>
<dbReference type="HOGENOM" id="CLU_2383253_0_0_3"/>
<dbReference type="EMBL" id="CP002059">
    <property type="protein sequence ID" value="ADI63593.1"/>
    <property type="molecule type" value="Genomic_DNA"/>
</dbReference>
<accession>D7E3S5</accession>
<organism evidence="2 3">
    <name type="scientific">Nostoc azollae (strain 0708)</name>
    <name type="common">Anabaena azollae (strain 0708)</name>
    <dbReference type="NCBI Taxonomy" id="551115"/>
    <lineage>
        <taxon>Bacteria</taxon>
        <taxon>Bacillati</taxon>
        <taxon>Cyanobacteriota</taxon>
        <taxon>Cyanophyceae</taxon>
        <taxon>Nostocales</taxon>
        <taxon>Nostocaceae</taxon>
        <taxon>Trichormus</taxon>
    </lineage>
</organism>
<dbReference type="Pfam" id="PF14243">
    <property type="entry name" value="R2K_3"/>
    <property type="match status" value="1"/>
</dbReference>
<evidence type="ECO:0000259" key="1">
    <source>
        <dbReference type="Pfam" id="PF14243"/>
    </source>
</evidence>
<reference evidence="2 3" key="1">
    <citation type="journal article" date="2010" name="PLoS ONE">
        <title>Genome erosion in a nitrogen-fixing vertically transmitted endosymbiotic multicellular cyanobacterium.</title>
        <authorList>
            <person name="Ran L."/>
            <person name="Larsson J."/>
            <person name="Vigil-Stenman T."/>
            <person name="Nylander J.A."/>
            <person name="Ininbergs K."/>
            <person name="Zheng W.W."/>
            <person name="Lapidus A."/>
            <person name="Lowry S."/>
            <person name="Haselkorn R."/>
            <person name="Bergman B."/>
        </authorList>
    </citation>
    <scope>NUCLEOTIDE SEQUENCE [LARGE SCALE GENOMIC DNA]</scope>
    <source>
        <strain evidence="2 3">0708</strain>
    </source>
</reference>
<dbReference type="Proteomes" id="UP000001511">
    <property type="component" value="Chromosome"/>
</dbReference>
<dbReference type="eggNOG" id="ENOG5030JHD">
    <property type="taxonomic scope" value="Bacteria"/>
</dbReference>
<dbReference type="OrthoDB" id="5355744at2"/>
<dbReference type="SUPFAM" id="SSF56059">
    <property type="entry name" value="Glutathione synthetase ATP-binding domain-like"/>
    <property type="match status" value="1"/>
</dbReference>
<feature type="domain" description="ATP-grasp" evidence="1">
    <location>
        <begin position="9"/>
        <end position="90"/>
    </location>
</feature>
<protein>
    <recommendedName>
        <fullName evidence="1">ATP-grasp domain-containing protein</fullName>
    </recommendedName>
</protein>